<reference evidence="2" key="1">
    <citation type="journal article" date="2020" name="Stud. Mycol.">
        <title>101 Dothideomycetes genomes: a test case for predicting lifestyles and emergence of pathogens.</title>
        <authorList>
            <person name="Haridas S."/>
            <person name="Albert R."/>
            <person name="Binder M."/>
            <person name="Bloem J."/>
            <person name="Labutti K."/>
            <person name="Salamov A."/>
            <person name="Andreopoulos B."/>
            <person name="Baker S."/>
            <person name="Barry K."/>
            <person name="Bills G."/>
            <person name="Bluhm B."/>
            <person name="Cannon C."/>
            <person name="Castanera R."/>
            <person name="Culley D."/>
            <person name="Daum C."/>
            <person name="Ezra D."/>
            <person name="Gonzalez J."/>
            <person name="Henrissat B."/>
            <person name="Kuo A."/>
            <person name="Liang C."/>
            <person name="Lipzen A."/>
            <person name="Lutzoni F."/>
            <person name="Magnuson J."/>
            <person name="Mondo S."/>
            <person name="Nolan M."/>
            <person name="Ohm R."/>
            <person name="Pangilinan J."/>
            <person name="Park H.-J."/>
            <person name="Ramirez L."/>
            <person name="Alfaro M."/>
            <person name="Sun H."/>
            <person name="Tritt A."/>
            <person name="Yoshinaga Y."/>
            <person name="Zwiers L.-H."/>
            <person name="Turgeon B."/>
            <person name="Goodwin S."/>
            <person name="Spatafora J."/>
            <person name="Crous P."/>
            <person name="Grigoriev I."/>
        </authorList>
    </citation>
    <scope>NUCLEOTIDE SEQUENCE</scope>
    <source>
        <strain evidence="2">CBS 122367</strain>
    </source>
</reference>
<sequence>MGSRRRHRVSKCNRSPFAESPKKLRLSSNLDEDVRAPTKRRQSLSLDERVTVAYEELCDFSNTNTINRLTNPFRSIQENISKINSIYRRFSHMRVYRGNLRAKPTPAEQEKPPKASSLRHSCSWNLAFAAKMCARLPRGIRDILYEEFWMEQAKRESTHVAIDGPSVMFDGALVPVPDTELFMAWHHDLNPAIMRPEFVGSQVAFEAVEALYRSEGMRWDIEIRRAWRLQEIERVLGDTFCRGLEAASVMRELYV</sequence>
<accession>A0A6G1IEK7</accession>
<evidence type="ECO:0000313" key="3">
    <source>
        <dbReference type="Proteomes" id="UP000799291"/>
    </source>
</evidence>
<dbReference type="AlphaFoldDB" id="A0A6G1IEK7"/>
<name>A0A6G1IEK7_9PLEO</name>
<protein>
    <submittedName>
        <fullName evidence="2">Uncharacterized protein</fullName>
    </submittedName>
</protein>
<feature type="compositionally biased region" description="Basic residues" evidence="1">
    <location>
        <begin position="1"/>
        <end position="11"/>
    </location>
</feature>
<keyword evidence="3" id="KW-1185">Reference proteome</keyword>
<proteinExistence type="predicted"/>
<evidence type="ECO:0000256" key="1">
    <source>
        <dbReference type="SAM" id="MobiDB-lite"/>
    </source>
</evidence>
<dbReference type="Proteomes" id="UP000799291">
    <property type="component" value="Unassembled WGS sequence"/>
</dbReference>
<gene>
    <name evidence="2" type="ORF">K458DRAFT_396974</name>
</gene>
<dbReference type="OrthoDB" id="3763466at2759"/>
<evidence type="ECO:0000313" key="2">
    <source>
        <dbReference type="EMBL" id="KAF2676401.1"/>
    </source>
</evidence>
<feature type="region of interest" description="Disordered" evidence="1">
    <location>
        <begin position="1"/>
        <end position="42"/>
    </location>
</feature>
<dbReference type="EMBL" id="MU005635">
    <property type="protein sequence ID" value="KAF2676401.1"/>
    <property type="molecule type" value="Genomic_DNA"/>
</dbReference>
<organism evidence="2 3">
    <name type="scientific">Lentithecium fluviatile CBS 122367</name>
    <dbReference type="NCBI Taxonomy" id="1168545"/>
    <lineage>
        <taxon>Eukaryota</taxon>
        <taxon>Fungi</taxon>
        <taxon>Dikarya</taxon>
        <taxon>Ascomycota</taxon>
        <taxon>Pezizomycotina</taxon>
        <taxon>Dothideomycetes</taxon>
        <taxon>Pleosporomycetidae</taxon>
        <taxon>Pleosporales</taxon>
        <taxon>Massarineae</taxon>
        <taxon>Lentitheciaceae</taxon>
        <taxon>Lentithecium</taxon>
    </lineage>
</organism>